<protein>
    <submittedName>
        <fullName evidence="1">LORF2 protein</fullName>
    </submittedName>
</protein>
<proteinExistence type="predicted"/>
<dbReference type="Proteomes" id="UP000475037">
    <property type="component" value="Unassembled WGS sequence"/>
</dbReference>
<evidence type="ECO:0000313" key="2">
    <source>
        <dbReference type="Proteomes" id="UP000475037"/>
    </source>
</evidence>
<comment type="caution">
    <text evidence="1">The sequence shown here is derived from an EMBL/GenBank/DDBJ whole genome shotgun (WGS) entry which is preliminary data.</text>
</comment>
<reference evidence="1 2" key="1">
    <citation type="submission" date="2019-11" db="EMBL/GenBank/DDBJ databases">
        <authorList>
            <person name="Yang C."/>
            <person name="Li F."/>
        </authorList>
    </citation>
    <scope>NUCLEOTIDE SEQUENCE [LARGE SCALE GENOMIC DNA]</scope>
    <source>
        <strain evidence="1">KB4526</strain>
        <tissue evidence="1">Muscle</tissue>
    </source>
</reference>
<dbReference type="EMBL" id="VOAJ01002523">
    <property type="protein sequence ID" value="KAF0882984.1"/>
    <property type="molecule type" value="Genomic_DNA"/>
</dbReference>
<sequence length="114" mass="13724">KTIQWGKDCLFNKCFWENWVCTDHRIKLKPSLIPYTKSNSKWINDRNARDKTVLFLEESMRASRCWNWQRFLGYGSRSTGNKQNRLNLTKIKIFGSSKNRMRRQPPEWEKIPAN</sequence>
<feature type="non-terminal residue" evidence="1">
    <location>
        <position position="114"/>
    </location>
</feature>
<keyword evidence="2" id="KW-1185">Reference proteome</keyword>
<organism evidence="1 2">
    <name type="scientific">Crocuta crocuta</name>
    <name type="common">Spotted hyena</name>
    <dbReference type="NCBI Taxonomy" id="9678"/>
    <lineage>
        <taxon>Eukaryota</taxon>
        <taxon>Metazoa</taxon>
        <taxon>Chordata</taxon>
        <taxon>Craniata</taxon>
        <taxon>Vertebrata</taxon>
        <taxon>Euteleostomi</taxon>
        <taxon>Mammalia</taxon>
        <taxon>Eutheria</taxon>
        <taxon>Laurasiatheria</taxon>
        <taxon>Carnivora</taxon>
        <taxon>Feliformia</taxon>
        <taxon>Hyaenidae</taxon>
        <taxon>Crocuta</taxon>
    </lineage>
</organism>
<dbReference type="AlphaFoldDB" id="A0A6G1B5D5"/>
<name>A0A6G1B5D5_CROCR</name>
<gene>
    <name evidence="1" type="ORF">FOF47_R04601</name>
</gene>
<feature type="non-terminal residue" evidence="1">
    <location>
        <position position="1"/>
    </location>
</feature>
<accession>A0A6G1B5D5</accession>
<evidence type="ECO:0000313" key="1">
    <source>
        <dbReference type="EMBL" id="KAF0882984.1"/>
    </source>
</evidence>